<protein>
    <submittedName>
        <fullName evidence="3">Uncharacterized protein</fullName>
    </submittedName>
</protein>
<evidence type="ECO:0000256" key="2">
    <source>
        <dbReference type="SAM" id="Phobius"/>
    </source>
</evidence>
<reference evidence="3" key="1">
    <citation type="submission" date="2020-12" db="EMBL/GenBank/DDBJ databases">
        <authorList>
            <person name="Iha C."/>
        </authorList>
    </citation>
    <scope>NUCLEOTIDE SEQUENCE</scope>
</reference>
<feature type="transmembrane region" description="Helical" evidence="2">
    <location>
        <begin position="57"/>
        <end position="75"/>
    </location>
</feature>
<feature type="region of interest" description="Disordered" evidence="1">
    <location>
        <begin position="79"/>
        <end position="108"/>
    </location>
</feature>
<dbReference type="Proteomes" id="UP000708148">
    <property type="component" value="Unassembled WGS sequence"/>
</dbReference>
<accession>A0A8S1IMU6</accession>
<gene>
    <name evidence="3" type="ORF">OSTQU699_LOCUS1559</name>
</gene>
<keyword evidence="2" id="KW-0812">Transmembrane</keyword>
<evidence type="ECO:0000313" key="3">
    <source>
        <dbReference type="EMBL" id="CAD7696198.1"/>
    </source>
</evidence>
<proteinExistence type="predicted"/>
<keyword evidence="4" id="KW-1185">Reference proteome</keyword>
<comment type="caution">
    <text evidence="3">The sequence shown here is derived from an EMBL/GenBank/DDBJ whole genome shotgun (WGS) entry which is preliminary data.</text>
</comment>
<feature type="compositionally biased region" description="Polar residues" evidence="1">
    <location>
        <begin position="95"/>
        <end position="108"/>
    </location>
</feature>
<dbReference type="EMBL" id="CAJHUC010000444">
    <property type="protein sequence ID" value="CAD7696198.1"/>
    <property type="molecule type" value="Genomic_DNA"/>
</dbReference>
<dbReference type="AlphaFoldDB" id="A0A8S1IMU6"/>
<sequence length="130" mass="13975">MTVHRSTLGEPCLVAQNMAQAFFISWGAPSSTRGHRWVRRLSSARFHTLSATTTDPLLFLLVFISWVVGIMTATVEESGVPASGGGEQPEWQGISGVSYNQPGSTDSGWSDCSRCFLHAVKGPTLSWGSS</sequence>
<evidence type="ECO:0000313" key="4">
    <source>
        <dbReference type="Proteomes" id="UP000708148"/>
    </source>
</evidence>
<evidence type="ECO:0000256" key="1">
    <source>
        <dbReference type="SAM" id="MobiDB-lite"/>
    </source>
</evidence>
<name>A0A8S1IMU6_9CHLO</name>
<keyword evidence="2" id="KW-0472">Membrane</keyword>
<organism evidence="3 4">
    <name type="scientific">Ostreobium quekettii</name>
    <dbReference type="NCBI Taxonomy" id="121088"/>
    <lineage>
        <taxon>Eukaryota</taxon>
        <taxon>Viridiplantae</taxon>
        <taxon>Chlorophyta</taxon>
        <taxon>core chlorophytes</taxon>
        <taxon>Ulvophyceae</taxon>
        <taxon>TCBD clade</taxon>
        <taxon>Bryopsidales</taxon>
        <taxon>Ostreobineae</taxon>
        <taxon>Ostreobiaceae</taxon>
        <taxon>Ostreobium</taxon>
    </lineage>
</organism>
<keyword evidence="2" id="KW-1133">Transmembrane helix</keyword>